<dbReference type="Gene3D" id="3.40.50.1000">
    <property type="entry name" value="HAD superfamily/HAD-like"/>
    <property type="match status" value="1"/>
</dbReference>
<organism evidence="1 2">
    <name type="scientific">Nocardioides immobilis</name>
    <dbReference type="NCBI Taxonomy" id="2049295"/>
    <lineage>
        <taxon>Bacteria</taxon>
        <taxon>Bacillati</taxon>
        <taxon>Actinomycetota</taxon>
        <taxon>Actinomycetes</taxon>
        <taxon>Propionibacteriales</taxon>
        <taxon>Nocardioidaceae</taxon>
        <taxon>Nocardioides</taxon>
    </lineage>
</organism>
<reference evidence="1 2" key="1">
    <citation type="submission" date="2018-09" db="EMBL/GenBank/DDBJ databases">
        <title>Genome sequencing of Nocardioides immobilis CCTCC AB 2017083 for comparison to Nocardioides silvaticus.</title>
        <authorList>
            <person name="Li C."/>
            <person name="Wang G."/>
        </authorList>
    </citation>
    <scope>NUCLEOTIDE SEQUENCE [LARGE SCALE GENOMIC DNA]</scope>
    <source>
        <strain evidence="1 2">CCTCC AB 2017083</strain>
    </source>
</reference>
<name>A0A417XYE0_9ACTN</name>
<protein>
    <recommendedName>
        <fullName evidence="3">HAD family hydrolase</fullName>
    </recommendedName>
</protein>
<accession>A0A417XYE0</accession>
<dbReference type="InterPro" id="IPR023214">
    <property type="entry name" value="HAD_sf"/>
</dbReference>
<dbReference type="EMBL" id="QXGH01000024">
    <property type="protein sequence ID" value="RHW25386.1"/>
    <property type="molecule type" value="Genomic_DNA"/>
</dbReference>
<evidence type="ECO:0008006" key="3">
    <source>
        <dbReference type="Google" id="ProtNLM"/>
    </source>
</evidence>
<evidence type="ECO:0000313" key="2">
    <source>
        <dbReference type="Proteomes" id="UP000283644"/>
    </source>
</evidence>
<evidence type="ECO:0000313" key="1">
    <source>
        <dbReference type="EMBL" id="RHW25386.1"/>
    </source>
</evidence>
<keyword evidence="2" id="KW-1185">Reference proteome</keyword>
<sequence>MAENRAVFFDIGDTLASPVFEAGLVARLAVYPFVPDVMARLRAAGGDDVELAVGLISNTGHATAAMMNDLLSESGLQALVDTDLCLFSSVEGLDKSQPAFFELARDRADVSAASCVFVGEDAAERAIAASVGFRVSPHPLHVLHLVETERSTNPHV</sequence>
<dbReference type="AlphaFoldDB" id="A0A417XYE0"/>
<dbReference type="InterPro" id="IPR036412">
    <property type="entry name" value="HAD-like_sf"/>
</dbReference>
<dbReference type="Proteomes" id="UP000283644">
    <property type="component" value="Unassembled WGS sequence"/>
</dbReference>
<dbReference type="RefSeq" id="WP_118926901.1">
    <property type="nucleotide sequence ID" value="NZ_QXGH01000024.1"/>
</dbReference>
<gene>
    <name evidence="1" type="ORF">D0Z08_19345</name>
</gene>
<dbReference type="SUPFAM" id="SSF56784">
    <property type="entry name" value="HAD-like"/>
    <property type="match status" value="1"/>
</dbReference>
<proteinExistence type="predicted"/>
<dbReference type="OrthoDB" id="3826977at2"/>
<comment type="caution">
    <text evidence="1">The sequence shown here is derived from an EMBL/GenBank/DDBJ whole genome shotgun (WGS) entry which is preliminary data.</text>
</comment>